<dbReference type="CDD" id="cd05244">
    <property type="entry name" value="BVR-B_like_SDR_a"/>
    <property type="match status" value="1"/>
</dbReference>
<protein>
    <recommendedName>
        <fullName evidence="1">NAD(P)-binding domain-containing protein</fullName>
    </recommendedName>
</protein>
<dbReference type="PANTHER" id="PTHR43355">
    <property type="entry name" value="FLAVIN REDUCTASE (NADPH)"/>
    <property type="match status" value="1"/>
</dbReference>
<evidence type="ECO:0000259" key="1">
    <source>
        <dbReference type="Pfam" id="PF13460"/>
    </source>
</evidence>
<dbReference type="AlphaFoldDB" id="A0A369QTW3"/>
<name>A0A369QTW3_9BACT</name>
<dbReference type="EMBL" id="QASA01000001">
    <property type="protein sequence ID" value="RDC66249.1"/>
    <property type="molecule type" value="Genomic_DNA"/>
</dbReference>
<keyword evidence="3" id="KW-1185">Reference proteome</keyword>
<sequence length="212" mass="23594">MKILILGASGATGRHLVRQALEQKHQVTAFLRNPAKLKVSHRALTLEQGNVSDLVSVQRAIAGQEVVVSALGADHMFQLDQALLDGMANIIKAMQSSNVRRLVYLSTLGVSESRNDAGFIIRNLAPTLLRTEIKGHEVREKMICESDLEWQIVRAPILTNGPLTRKYRSGENLKSNRFAPALSRADIADFMLSLLTDMRYLRQPVRLMPALK</sequence>
<dbReference type="Gene3D" id="3.40.50.720">
    <property type="entry name" value="NAD(P)-binding Rossmann-like Domain"/>
    <property type="match status" value="1"/>
</dbReference>
<accession>A0A369QTW3</accession>
<dbReference type="GO" id="GO:0042602">
    <property type="term" value="F:riboflavin reductase (NADPH) activity"/>
    <property type="evidence" value="ECO:0007669"/>
    <property type="project" value="TreeGrafter"/>
</dbReference>
<proteinExistence type="predicted"/>
<gene>
    <name evidence="2" type="ORF">AHMF7616_04880</name>
</gene>
<dbReference type="OrthoDB" id="9790734at2"/>
<dbReference type="InterPro" id="IPR036291">
    <property type="entry name" value="NAD(P)-bd_dom_sf"/>
</dbReference>
<dbReference type="Proteomes" id="UP000253919">
    <property type="component" value="Unassembled WGS sequence"/>
</dbReference>
<evidence type="ECO:0000313" key="3">
    <source>
        <dbReference type="Proteomes" id="UP000253919"/>
    </source>
</evidence>
<feature type="domain" description="NAD(P)-binding" evidence="1">
    <location>
        <begin position="7"/>
        <end position="197"/>
    </location>
</feature>
<dbReference type="InterPro" id="IPR051606">
    <property type="entry name" value="Polyketide_Oxido-like"/>
</dbReference>
<dbReference type="PANTHER" id="PTHR43355:SF2">
    <property type="entry name" value="FLAVIN REDUCTASE (NADPH)"/>
    <property type="match status" value="1"/>
</dbReference>
<dbReference type="GO" id="GO:0004074">
    <property type="term" value="F:biliverdin reductase [NAD(P)H] activity"/>
    <property type="evidence" value="ECO:0007669"/>
    <property type="project" value="TreeGrafter"/>
</dbReference>
<dbReference type="InterPro" id="IPR016040">
    <property type="entry name" value="NAD(P)-bd_dom"/>
</dbReference>
<organism evidence="2 3">
    <name type="scientific">Adhaeribacter pallidiroseus</name>
    <dbReference type="NCBI Taxonomy" id="2072847"/>
    <lineage>
        <taxon>Bacteria</taxon>
        <taxon>Pseudomonadati</taxon>
        <taxon>Bacteroidota</taxon>
        <taxon>Cytophagia</taxon>
        <taxon>Cytophagales</taxon>
        <taxon>Hymenobacteraceae</taxon>
        <taxon>Adhaeribacter</taxon>
    </lineage>
</organism>
<dbReference type="Pfam" id="PF13460">
    <property type="entry name" value="NAD_binding_10"/>
    <property type="match status" value="1"/>
</dbReference>
<comment type="caution">
    <text evidence="2">The sequence shown here is derived from an EMBL/GenBank/DDBJ whole genome shotgun (WGS) entry which is preliminary data.</text>
</comment>
<dbReference type="RefSeq" id="WP_158546242.1">
    <property type="nucleotide sequence ID" value="NZ_QASA01000001.1"/>
</dbReference>
<dbReference type="SUPFAM" id="SSF51735">
    <property type="entry name" value="NAD(P)-binding Rossmann-fold domains"/>
    <property type="match status" value="1"/>
</dbReference>
<reference evidence="2 3" key="1">
    <citation type="submission" date="2018-04" db="EMBL/GenBank/DDBJ databases">
        <title>Adhaeribacter sp. HMF7616 genome sequencing and assembly.</title>
        <authorList>
            <person name="Kang H."/>
            <person name="Kang J."/>
            <person name="Cha I."/>
            <person name="Kim H."/>
            <person name="Joh K."/>
        </authorList>
    </citation>
    <scope>NUCLEOTIDE SEQUENCE [LARGE SCALE GENOMIC DNA]</scope>
    <source>
        <strain evidence="2 3">HMF7616</strain>
    </source>
</reference>
<evidence type="ECO:0000313" key="2">
    <source>
        <dbReference type="EMBL" id="RDC66249.1"/>
    </source>
</evidence>